<evidence type="ECO:0000256" key="2">
    <source>
        <dbReference type="SAM" id="Phobius"/>
    </source>
</evidence>
<dbReference type="STRING" id="1428644.BIV57_06665"/>
<reference evidence="3 4" key="1">
    <citation type="submission" date="2016-10" db="EMBL/GenBank/DDBJ databases">
        <title>Genome sequence of Streptomyces gilvigriseus MUSC 26.</title>
        <authorList>
            <person name="Lee L.-H."/>
            <person name="Ser H.-L."/>
        </authorList>
    </citation>
    <scope>NUCLEOTIDE SEQUENCE [LARGE SCALE GENOMIC DNA]</scope>
    <source>
        <strain evidence="3 4">MUSC 26</strain>
    </source>
</reference>
<organism evidence="3 4">
    <name type="scientific">Mangrovactinospora gilvigrisea</name>
    <dbReference type="NCBI Taxonomy" id="1428644"/>
    <lineage>
        <taxon>Bacteria</taxon>
        <taxon>Bacillati</taxon>
        <taxon>Actinomycetota</taxon>
        <taxon>Actinomycetes</taxon>
        <taxon>Kitasatosporales</taxon>
        <taxon>Streptomycetaceae</taxon>
        <taxon>Mangrovactinospora</taxon>
    </lineage>
</organism>
<protein>
    <submittedName>
        <fullName evidence="3">Uncharacterized protein</fullName>
    </submittedName>
</protein>
<dbReference type="Proteomes" id="UP000243342">
    <property type="component" value="Unassembled WGS sequence"/>
</dbReference>
<dbReference type="EMBL" id="MLCF01000025">
    <property type="protein sequence ID" value="OIV38333.1"/>
    <property type="molecule type" value="Genomic_DNA"/>
</dbReference>
<sequence length="87" mass="9306">MYVLARAALNFASLLIVGSLLMLAATRSGTAPRDVSLAALAGGVAALTGTIVLMKVHQRRVTRRREHDTESLTEIDKIDTGSQEGDR</sequence>
<evidence type="ECO:0000256" key="1">
    <source>
        <dbReference type="SAM" id="MobiDB-lite"/>
    </source>
</evidence>
<name>A0A1J7BIB9_9ACTN</name>
<proteinExistence type="predicted"/>
<feature type="transmembrane region" description="Helical" evidence="2">
    <location>
        <begin position="37"/>
        <end position="56"/>
    </location>
</feature>
<feature type="compositionally biased region" description="Basic and acidic residues" evidence="1">
    <location>
        <begin position="65"/>
        <end position="87"/>
    </location>
</feature>
<feature type="transmembrane region" description="Helical" evidence="2">
    <location>
        <begin position="7"/>
        <end position="25"/>
    </location>
</feature>
<accession>A0A1J7BIB9</accession>
<evidence type="ECO:0000313" key="3">
    <source>
        <dbReference type="EMBL" id="OIV38333.1"/>
    </source>
</evidence>
<dbReference type="RefSeq" id="WP_071655742.1">
    <property type="nucleotide sequence ID" value="NZ_MLCF01000025.1"/>
</dbReference>
<keyword evidence="2" id="KW-0812">Transmembrane</keyword>
<feature type="region of interest" description="Disordered" evidence="1">
    <location>
        <begin position="63"/>
        <end position="87"/>
    </location>
</feature>
<dbReference type="AlphaFoldDB" id="A0A1J7BIB9"/>
<keyword evidence="2" id="KW-1133">Transmembrane helix</keyword>
<evidence type="ECO:0000313" key="4">
    <source>
        <dbReference type="Proteomes" id="UP000243342"/>
    </source>
</evidence>
<comment type="caution">
    <text evidence="3">The sequence shown here is derived from an EMBL/GenBank/DDBJ whole genome shotgun (WGS) entry which is preliminary data.</text>
</comment>
<keyword evidence="2" id="KW-0472">Membrane</keyword>
<keyword evidence="4" id="KW-1185">Reference proteome</keyword>
<gene>
    <name evidence="3" type="ORF">BIV57_06665</name>
</gene>